<dbReference type="InterPro" id="IPR000387">
    <property type="entry name" value="Tyr_Pase_dom"/>
</dbReference>
<dbReference type="InterPro" id="IPR016130">
    <property type="entry name" value="Tyr_Pase_AS"/>
</dbReference>
<evidence type="ECO:0000313" key="7">
    <source>
        <dbReference type="EMBL" id="CAF4793200.1"/>
    </source>
</evidence>
<dbReference type="EMBL" id="CAJOBQ010000625">
    <property type="protein sequence ID" value="CAF4392739.1"/>
    <property type="molecule type" value="Genomic_DNA"/>
</dbReference>
<feature type="domain" description="Tyrosine specific protein phosphatases" evidence="2">
    <location>
        <begin position="239"/>
        <end position="297"/>
    </location>
</feature>
<dbReference type="EMBL" id="CAJNYT010004309">
    <property type="protein sequence ID" value="CAF3651460.1"/>
    <property type="molecule type" value="Genomic_DNA"/>
</dbReference>
<evidence type="ECO:0000313" key="6">
    <source>
        <dbReference type="EMBL" id="CAF4392739.1"/>
    </source>
</evidence>
<evidence type="ECO:0000313" key="8">
    <source>
        <dbReference type="Proteomes" id="UP000663869"/>
    </source>
</evidence>
<dbReference type="Proteomes" id="UP000663872">
    <property type="component" value="Unassembled WGS sequence"/>
</dbReference>
<evidence type="ECO:0000313" key="5">
    <source>
        <dbReference type="EMBL" id="CAF3651460.1"/>
    </source>
</evidence>
<dbReference type="AlphaFoldDB" id="A0A818M4K8"/>
<sequence length="333" mass="38209">MDNNKETLQDEKLFENENFGLSIIAQNEEDLQLFEEICLKHFLPISKESSLVSSQCTQTMIEHYLTTGINYLRSEYVMIILLKNVQYTELSSLSYEKEFSSNKKSYKYNVRIIIQNENESNEELITKIRDNLLGEIFFIDRDDHESIPSIVAPRQPQFVSISAYSQIACWSLPRRRDLKRFQKDLGVTHILTLQNHHEVSQTNICNFIKSAGIESLHIPIEGANLPVFTSSQATIDMLTEQLPTVRDLLLNSTVTEPVKMIIHCAAGLHRTGTITYLLLRLCHFTVNQALLIVNRTRAITARQVGKKRIDAAEYNLLEKILPDLKKNKIDPGE</sequence>
<dbReference type="SUPFAM" id="SSF52799">
    <property type="entry name" value="(Phosphotyrosine protein) phosphatases II"/>
    <property type="match status" value="1"/>
</dbReference>
<keyword evidence="1" id="KW-0378">Hydrolase</keyword>
<dbReference type="GO" id="GO:0016791">
    <property type="term" value="F:phosphatase activity"/>
    <property type="evidence" value="ECO:0007669"/>
    <property type="project" value="UniProtKB-ARBA"/>
</dbReference>
<dbReference type="PROSITE" id="PS00383">
    <property type="entry name" value="TYR_PHOSPHATASE_1"/>
    <property type="match status" value="1"/>
</dbReference>
<dbReference type="Proteomes" id="UP000663862">
    <property type="component" value="Unassembled WGS sequence"/>
</dbReference>
<dbReference type="EMBL" id="CAJNYU010002703">
    <property type="protein sequence ID" value="CAF3588541.1"/>
    <property type="molecule type" value="Genomic_DNA"/>
</dbReference>
<accession>A0A818M4K8</accession>
<comment type="caution">
    <text evidence="4">The sequence shown here is derived from an EMBL/GenBank/DDBJ whole genome shotgun (WGS) entry which is preliminary data.</text>
</comment>
<name>A0A818M4K8_9BILA</name>
<dbReference type="Pfam" id="PF22784">
    <property type="entry name" value="PTP-SAK"/>
    <property type="match status" value="1"/>
</dbReference>
<dbReference type="Proteomes" id="UP000663825">
    <property type="component" value="Unassembled WGS sequence"/>
</dbReference>
<protein>
    <recommendedName>
        <fullName evidence="2">Tyrosine specific protein phosphatases domain-containing protein</fullName>
    </recommendedName>
</protein>
<evidence type="ECO:0000259" key="2">
    <source>
        <dbReference type="PROSITE" id="PS50056"/>
    </source>
</evidence>
<reference evidence="4" key="1">
    <citation type="submission" date="2021-02" db="EMBL/GenBank/DDBJ databases">
        <authorList>
            <person name="Nowell W R."/>
        </authorList>
    </citation>
    <scope>NUCLEOTIDE SEQUENCE</scope>
</reference>
<evidence type="ECO:0000313" key="3">
    <source>
        <dbReference type="EMBL" id="CAF3210774.1"/>
    </source>
</evidence>
<evidence type="ECO:0000256" key="1">
    <source>
        <dbReference type="ARBA" id="ARBA00022801"/>
    </source>
</evidence>
<dbReference type="EMBL" id="CAJOBR010004730">
    <property type="protein sequence ID" value="CAF4793200.1"/>
    <property type="molecule type" value="Genomic_DNA"/>
</dbReference>
<dbReference type="InterPro" id="IPR029021">
    <property type="entry name" value="Prot-tyrosine_phosphatase-like"/>
</dbReference>
<dbReference type="InterPro" id="IPR057023">
    <property type="entry name" value="PTP-SAK"/>
</dbReference>
<proteinExistence type="predicted"/>
<gene>
    <name evidence="4" type="ORF">FME351_LOCUS21330</name>
    <name evidence="5" type="ORF">GRG538_LOCUS25223</name>
    <name evidence="7" type="ORF">QYT958_LOCUS23410</name>
    <name evidence="3" type="ORF">TIS948_LOCUS13118</name>
    <name evidence="6" type="ORF">TSG867_LOCUS12399</name>
</gene>
<dbReference type="EMBL" id="CAJNXB010002031">
    <property type="protein sequence ID" value="CAF3210774.1"/>
    <property type="molecule type" value="Genomic_DNA"/>
</dbReference>
<dbReference type="Gene3D" id="3.90.190.10">
    <property type="entry name" value="Protein tyrosine phosphatase superfamily"/>
    <property type="match status" value="1"/>
</dbReference>
<organism evidence="4 8">
    <name type="scientific">Rotaria socialis</name>
    <dbReference type="NCBI Taxonomy" id="392032"/>
    <lineage>
        <taxon>Eukaryota</taxon>
        <taxon>Metazoa</taxon>
        <taxon>Spiralia</taxon>
        <taxon>Gnathifera</taxon>
        <taxon>Rotifera</taxon>
        <taxon>Eurotatoria</taxon>
        <taxon>Bdelloidea</taxon>
        <taxon>Philodinida</taxon>
        <taxon>Philodinidae</taxon>
        <taxon>Rotaria</taxon>
    </lineage>
</organism>
<dbReference type="Proteomes" id="UP000663848">
    <property type="component" value="Unassembled WGS sequence"/>
</dbReference>
<dbReference type="Proteomes" id="UP000663869">
    <property type="component" value="Unassembled WGS sequence"/>
</dbReference>
<dbReference type="PROSITE" id="PS50056">
    <property type="entry name" value="TYR_PHOSPHATASE_2"/>
    <property type="match status" value="1"/>
</dbReference>
<dbReference type="OrthoDB" id="270189at2759"/>
<evidence type="ECO:0000313" key="4">
    <source>
        <dbReference type="EMBL" id="CAF3588541.1"/>
    </source>
</evidence>